<feature type="transmembrane region" description="Helical" evidence="1">
    <location>
        <begin position="49"/>
        <end position="65"/>
    </location>
</feature>
<dbReference type="EMBL" id="JASUZV010000003">
    <property type="protein sequence ID" value="MDL5043141.1"/>
    <property type="molecule type" value="Genomic_DNA"/>
</dbReference>
<feature type="transmembrane region" description="Helical" evidence="1">
    <location>
        <begin position="202"/>
        <end position="223"/>
    </location>
</feature>
<feature type="transmembrane region" description="Helical" evidence="1">
    <location>
        <begin position="274"/>
        <end position="291"/>
    </location>
</feature>
<gene>
    <name evidence="2" type="ORF">QRD39_03320</name>
</gene>
<feature type="transmembrane region" description="Helical" evidence="1">
    <location>
        <begin position="12"/>
        <end position="29"/>
    </location>
</feature>
<comment type="caution">
    <text evidence="2">The sequence shown here is derived from an EMBL/GenBank/DDBJ whole genome shotgun (WGS) entry which is preliminary data.</text>
</comment>
<sequence length="510" mass="58961">MSYTSSVLEWLGRYVGLLVFGILFVTALLIRTTMMTGYFEWAEISSVPWYVYVSGGIILLLTLLWPKLLKNYTTKQIFTFFTICFVSFGLVLIFLTSFAGRDDAGTVFRGAVQFNAGNFSLIKPGAYFYRYPHQLGMLSFERLILYLIPLPVISVFYVLNLAMVIGMNYATWKITEVLFNRAHISRLAVIMSFGFLPLVFNIMFAYGLMYGLFFSSFAILFFLRYLRHGKARNAIVSVIMLTLAYWVRSNNIILILALTGILILLILREKRYTYLLLILAFFAFPMTMHKATTSYYEITTHQKISGTPQIAWLAMGLQDEPDSKRMPGWYTGYVRKIYTKKKGNIDKIEKSANHLFDKRVQYFLEHPDEASWFFSTKFISSWTEGSFQSIWNGPSKDKYQPLWNRFATSIYHDGTLHLFFVTYMQGYLLVLYLGGVFYYAFAYKRMGDGATLGLYAFLYLFGGILFHLISETKSQYTLPYIYLQLPMIAAGYSHMSQKLSRFLKAMKKSS</sequence>
<feature type="transmembrane region" description="Helical" evidence="1">
    <location>
        <begin position="252"/>
        <end position="267"/>
    </location>
</feature>
<feature type="transmembrane region" description="Helical" evidence="1">
    <location>
        <begin position="452"/>
        <end position="470"/>
    </location>
</feature>
<proteinExistence type="predicted"/>
<name>A0ABT7LR90_9STRE</name>
<evidence type="ECO:0008006" key="4">
    <source>
        <dbReference type="Google" id="ProtNLM"/>
    </source>
</evidence>
<accession>A0ABT7LR90</accession>
<feature type="transmembrane region" description="Helical" evidence="1">
    <location>
        <begin position="418"/>
        <end position="440"/>
    </location>
</feature>
<keyword evidence="3" id="KW-1185">Reference proteome</keyword>
<protein>
    <recommendedName>
        <fullName evidence="4">Glycosyltransferase RgtA/B/C/D-like domain-containing protein</fullName>
    </recommendedName>
</protein>
<organism evidence="2 3">
    <name type="scientific">Streptococcus raffinosi</name>
    <dbReference type="NCBI Taxonomy" id="3053355"/>
    <lineage>
        <taxon>Bacteria</taxon>
        <taxon>Bacillati</taxon>
        <taxon>Bacillota</taxon>
        <taxon>Bacilli</taxon>
        <taxon>Lactobacillales</taxon>
        <taxon>Streptococcaceae</taxon>
        <taxon>Streptococcus</taxon>
    </lineage>
</organism>
<evidence type="ECO:0000313" key="2">
    <source>
        <dbReference type="EMBL" id="MDL5043141.1"/>
    </source>
</evidence>
<keyword evidence="1" id="KW-0812">Transmembrane</keyword>
<feature type="transmembrane region" description="Helical" evidence="1">
    <location>
        <begin position="143"/>
        <end position="166"/>
    </location>
</feature>
<evidence type="ECO:0000313" key="3">
    <source>
        <dbReference type="Proteomes" id="UP001529255"/>
    </source>
</evidence>
<keyword evidence="1" id="KW-0472">Membrane</keyword>
<dbReference type="Proteomes" id="UP001529255">
    <property type="component" value="Unassembled WGS sequence"/>
</dbReference>
<feature type="transmembrane region" description="Helical" evidence="1">
    <location>
        <begin position="77"/>
        <end position="99"/>
    </location>
</feature>
<evidence type="ECO:0000256" key="1">
    <source>
        <dbReference type="SAM" id="Phobius"/>
    </source>
</evidence>
<dbReference type="RefSeq" id="WP_285955656.1">
    <property type="nucleotide sequence ID" value="NZ_JASUZV010000003.1"/>
</dbReference>
<reference evidence="2 3" key="1">
    <citation type="submission" date="2023-06" db="EMBL/GenBank/DDBJ databases">
        <title>A potential novel species of Streptococcus isolated from human milk sample.</title>
        <authorList>
            <person name="Nguyen H.V."/>
            <person name="Trinh A.T.V."/>
            <person name="Hoang A.T.L."/>
            <person name="Bui L.N.H."/>
            <person name="Tran Q.T.L."/>
            <person name="Trinh T."/>
        </authorList>
    </citation>
    <scope>NUCLEOTIDE SEQUENCE [LARGE SCALE GENOMIC DNA]</scope>
    <source>
        <strain evidence="2 3">VTCC 12812</strain>
    </source>
</reference>
<keyword evidence="1" id="KW-1133">Transmembrane helix</keyword>